<reference evidence="3 4" key="1">
    <citation type="journal article" date="2012" name="J. Virol.">
        <title>Complete Genome Sequences of 138 Mycobacteriophages.</title>
        <authorList>
            <consortium name="the Science Education Alliance Phage Hunters Advancing Genomics and Evolutionary Science Program"/>
            <consortium name="the KwaZulu-Natal Research Institute for Tuberculosis and HIV Mycobacterial Genetics Course Students"/>
            <consortium name="the Phage Hunters Integrating Research and Education Program"/>
            <person name="Hatfull G.F."/>
        </authorList>
    </citation>
    <scope>NUCLEOTIDE SEQUENCE [LARGE SCALE GENOMIC DNA]</scope>
</reference>
<protein>
    <recommendedName>
        <fullName evidence="5">Minor tail protein</fullName>
    </recommendedName>
</protein>
<dbReference type="KEGG" id="vg:18559853"/>
<dbReference type="GeneID" id="18559853"/>
<dbReference type="InterPro" id="IPR055681">
    <property type="entry name" value="DUF7257"/>
</dbReference>
<dbReference type="Pfam" id="PF24243">
    <property type="entry name" value="Phage_tail_C"/>
    <property type="match status" value="1"/>
</dbReference>
<sequence>MTAAAVPGVAPRTDAEWARSVEQRLRALSQPRTARVGPWVLSNVNGNLTATKPGSTLTLDGTAEPVSVDLTGRGQYVTPDQIPEIQTGVLQQLWEQLTGELDPPDDVLVDLANFLSNGLFGQIDLTRLPSLLPLSRIRDIVENLFLNGDFLSADAISPSATDWLVDLTDGVGSRGSATVVADGSSHILYSNTIDVDPGQTLNVSTAVKYLGLTAVGDAIQVRVSAYLGDTLINTTIIDKLTNPSGTLSDWSTTLSGNYVVPGDGSVDNVVTELFVSEGATAGTVKFSRAISKFVGLMPQAYVDGLAAGLAAIWDGIQGRIDDFADLLDVFGGFTVGAGLGQLTDVATRLSKLNPLTGALDAAGLTNIANIPMIAQSRIIGLTDALAAGGQALRDAIVQALTGTSGTGHTDLDVIEALTNIPAAAVQTAIDGAANIEDAIQQAIDSVIAGAGNLVGSGFGFADMIAQLTGLRNATAGANAAVTNLQAQVAGLDPAASSEVVNIGEFVDASTPPSMFTKVIDTGSGSLITSGGKLAWSGSSAGREFYLFNGGPLLTDLFEVTAVLPSVPSHGWFGDDSSNYVWLIGRSNNTGTAFVAARYAWDEIRFFSYAGGTFTQMGPTLSAADVLTGGCSISFKGGTVAETRYFEARVNGTKVHSTVDSTPVSLYGSDYRYCGVGVEKGDSYSTGTVNTWAMYGGGSSQGSGVVAGYTASGLTNLNIWKGTAAEYAAITSKNPNTIYFVKE</sequence>
<keyword evidence="4" id="KW-1185">Reference proteome</keyword>
<dbReference type="InterPro" id="IPR056923">
    <property type="entry name" value="Minor_tail_gp31_C"/>
</dbReference>
<evidence type="ECO:0000313" key="3">
    <source>
        <dbReference type="EMBL" id="AER47356.1"/>
    </source>
</evidence>
<evidence type="ECO:0008006" key="5">
    <source>
        <dbReference type="Google" id="ProtNLM"/>
    </source>
</evidence>
<dbReference type="EMBL" id="JN698992">
    <property type="protein sequence ID" value="AER47356.1"/>
    <property type="molecule type" value="Genomic_DNA"/>
</dbReference>
<evidence type="ECO:0000313" key="4">
    <source>
        <dbReference type="Proteomes" id="UP000005859"/>
    </source>
</evidence>
<accession>G8I3R2</accession>
<evidence type="ECO:0000259" key="1">
    <source>
        <dbReference type="Pfam" id="PF23918"/>
    </source>
</evidence>
<gene>
    <name evidence="3" type="primary">32</name>
    <name evidence="3" type="ORF">GADJET_32</name>
</gene>
<proteinExistence type="predicted"/>
<dbReference type="Proteomes" id="UP000005859">
    <property type="component" value="Segment"/>
</dbReference>
<dbReference type="RefSeq" id="YP_009011263.1">
    <property type="nucleotide sequence ID" value="NC_023686.1"/>
</dbReference>
<dbReference type="Gene3D" id="2.60.120.260">
    <property type="entry name" value="Galactose-binding domain-like"/>
    <property type="match status" value="1"/>
</dbReference>
<dbReference type="Pfam" id="PF23918">
    <property type="entry name" value="DUF7257"/>
    <property type="match status" value="1"/>
</dbReference>
<evidence type="ECO:0000259" key="2">
    <source>
        <dbReference type="Pfam" id="PF24243"/>
    </source>
</evidence>
<name>G8I3R2_9CAUD</name>
<feature type="domain" description="Minor tail protein gp31 C-terminal" evidence="2">
    <location>
        <begin position="716"/>
        <end position="740"/>
    </location>
</feature>
<feature type="domain" description="DUF7257" evidence="1">
    <location>
        <begin position="519"/>
        <end position="684"/>
    </location>
</feature>
<organism evidence="3 4">
    <name type="scientific">Mycobacterium phage Gadjet</name>
    <dbReference type="NCBI Taxonomy" id="1089122"/>
    <lineage>
        <taxon>Viruses</taxon>
        <taxon>Duplodnaviria</taxon>
        <taxon>Heunggongvirae</taxon>
        <taxon>Uroviricota</taxon>
        <taxon>Caudoviricetes</taxon>
        <taxon>Bclasvirinae</taxon>
        <taxon>Pipefishvirus</taxon>
        <taxon>Pipefishvirus gadjet</taxon>
    </lineage>
</organism>